<dbReference type="RefSeq" id="WP_377167095.1">
    <property type="nucleotide sequence ID" value="NZ_JBHSMQ010000004.1"/>
</dbReference>
<evidence type="ECO:0000256" key="2">
    <source>
        <dbReference type="SAM" id="Coils"/>
    </source>
</evidence>
<comment type="similarity">
    <text evidence="1">Belongs to the UPF0162 family.</text>
</comment>
<evidence type="ECO:0000259" key="5">
    <source>
        <dbReference type="Pfam" id="PF13369"/>
    </source>
</evidence>
<dbReference type="InterPro" id="IPR032698">
    <property type="entry name" value="SirB1_N"/>
</dbReference>
<dbReference type="InterPro" id="IPR009003">
    <property type="entry name" value="Peptidase_S1_PA"/>
</dbReference>
<keyword evidence="7" id="KW-1185">Reference proteome</keyword>
<evidence type="ECO:0000256" key="1">
    <source>
        <dbReference type="ARBA" id="ARBA00007100"/>
    </source>
</evidence>
<dbReference type="Gene3D" id="2.40.10.120">
    <property type="match status" value="1"/>
</dbReference>
<feature type="domain" description="3-keto-alpha-glucoside-1,2-lyase/3-keto-2-hydroxy-glucal hydratase" evidence="4">
    <location>
        <begin position="238"/>
        <end position="397"/>
    </location>
</feature>
<evidence type="ECO:0000259" key="4">
    <source>
        <dbReference type="Pfam" id="PF06439"/>
    </source>
</evidence>
<dbReference type="Proteomes" id="UP001596052">
    <property type="component" value="Unassembled WGS sequence"/>
</dbReference>
<keyword evidence="2" id="KW-0175">Coiled coil</keyword>
<dbReference type="SUPFAM" id="SSF49899">
    <property type="entry name" value="Concanavalin A-like lectins/glucanases"/>
    <property type="match status" value="1"/>
</dbReference>
<dbReference type="PRINTS" id="PR00834">
    <property type="entry name" value="PROTEASES2C"/>
</dbReference>
<proteinExistence type="inferred from homology"/>
<dbReference type="InterPro" id="IPR010496">
    <property type="entry name" value="AL/BT2_dom"/>
</dbReference>
<dbReference type="Pfam" id="PF06439">
    <property type="entry name" value="3keto-disac_hyd"/>
    <property type="match status" value="1"/>
</dbReference>
<comment type="caution">
    <text evidence="6">The sequence shown here is derived from an EMBL/GenBank/DDBJ whole genome shotgun (WGS) entry which is preliminary data.</text>
</comment>
<feature type="coiled-coil region" evidence="2">
    <location>
        <begin position="418"/>
        <end position="470"/>
    </location>
</feature>
<keyword evidence="3" id="KW-0732">Signal</keyword>
<dbReference type="Pfam" id="PF13365">
    <property type="entry name" value="Trypsin_2"/>
    <property type="match status" value="1"/>
</dbReference>
<dbReference type="Gene3D" id="2.60.120.560">
    <property type="entry name" value="Exo-inulinase, domain 1"/>
    <property type="match status" value="1"/>
</dbReference>
<reference evidence="7" key="1">
    <citation type="journal article" date="2019" name="Int. J. Syst. Evol. Microbiol.">
        <title>The Global Catalogue of Microorganisms (GCM) 10K type strain sequencing project: providing services to taxonomists for standard genome sequencing and annotation.</title>
        <authorList>
            <consortium name="The Broad Institute Genomics Platform"/>
            <consortium name="The Broad Institute Genome Sequencing Center for Infectious Disease"/>
            <person name="Wu L."/>
            <person name="Ma J."/>
        </authorList>
    </citation>
    <scope>NUCLEOTIDE SEQUENCE [LARGE SCALE GENOMIC DNA]</scope>
    <source>
        <strain evidence="7">CGMCC 4.1469</strain>
    </source>
</reference>
<feature type="domain" description="Protein SirB1 N-terminal" evidence="5">
    <location>
        <begin position="514"/>
        <end position="659"/>
    </location>
</feature>
<dbReference type="InterPro" id="IPR013320">
    <property type="entry name" value="ConA-like_dom_sf"/>
</dbReference>
<sequence>MKHILFSLAVFSVCFGGSLAAAVKEGVKSKSPQARTAADLAEAIRPSLVKITQIGREGTDGIGSGFIVSEDGLIATNLHVIGEARRLQIEMHDGKTHAVTVVQASDSHHDLALLKIDAKGLKPLPLGDSGKVRQGEPIVAMGAPEGLGFSIVQGVLSATREVDGQEMLQVAVPIEKGNSGGPLLDMQGNVLGLLTLKSLKTDNLGFAMPVNELKMLIEKPNPVPMSRWLTIGALNPRQWQTYLGAQWTQHAGVIRSESVGSGFGGRALCLSTQKVPDGSFEVSVTVRLDDESGAAGLTFCSDAADRHYGFYASGGKLRLTRFDGPDVYSWTILADVPSDAYKAGEWNTLRVRVEPERMVCFVNGRQVIESSDTGLRGGAAGLCKFRTTVAQFRNFRVGTDLAEKPLQPELASQLRSKVEEYIAEATSADKTLEGLLENPSAARRVLVEQRRRLEEEAVKLRDLERELHRRAMTKEILAELAKPEPEINLLRCALLLARHDNPEIDIATYLNSFKAMVLDLKDDPEISKGTIPAVKRLNRYLFEENGFHGSRGDYGSRSNSYLNEVIDDREGLPITLSLLYVELASALGVQGVFGVPLPGKFMVGYRDGPEGELQLVDVFEHGKLVTVEQAALDLTEDGHFPEGSLSPTTKQAILLRMLRNLMSSVFDDSRSLRESLPYLNLVLAIDPQSAAERLTRAQMRQRLGEKAGAREDVTWLIDNFPADGPPELMQQLDRWLQSLRE</sequence>
<evidence type="ECO:0000256" key="3">
    <source>
        <dbReference type="SAM" id="SignalP"/>
    </source>
</evidence>
<feature type="signal peptide" evidence="3">
    <location>
        <begin position="1"/>
        <end position="20"/>
    </location>
</feature>
<evidence type="ECO:0000313" key="7">
    <source>
        <dbReference type="Proteomes" id="UP001596052"/>
    </source>
</evidence>
<organism evidence="6 7">
    <name type="scientific">Prosthecobacter fluviatilis</name>
    <dbReference type="NCBI Taxonomy" id="445931"/>
    <lineage>
        <taxon>Bacteria</taxon>
        <taxon>Pseudomonadati</taxon>
        <taxon>Verrucomicrobiota</taxon>
        <taxon>Verrucomicrobiia</taxon>
        <taxon>Verrucomicrobiales</taxon>
        <taxon>Verrucomicrobiaceae</taxon>
        <taxon>Prosthecobacter</taxon>
    </lineage>
</organism>
<dbReference type="Pfam" id="PF13369">
    <property type="entry name" value="Transglut_core2"/>
    <property type="match status" value="1"/>
</dbReference>
<dbReference type="PANTHER" id="PTHR22939:SF129">
    <property type="entry name" value="SERINE PROTEASE HTRA2, MITOCHONDRIAL"/>
    <property type="match status" value="1"/>
</dbReference>
<dbReference type="SUPFAM" id="SSF50494">
    <property type="entry name" value="Trypsin-like serine proteases"/>
    <property type="match status" value="1"/>
</dbReference>
<dbReference type="InterPro" id="IPR001940">
    <property type="entry name" value="Peptidase_S1C"/>
</dbReference>
<feature type="chain" id="PRO_5045063116" evidence="3">
    <location>
        <begin position="21"/>
        <end position="741"/>
    </location>
</feature>
<accession>A0ABW0KQY0</accession>
<protein>
    <submittedName>
        <fullName evidence="6">Trypsin-like peptidase domain-containing protein</fullName>
    </submittedName>
</protein>
<dbReference type="EMBL" id="JBHSMQ010000004">
    <property type="protein sequence ID" value="MFC5455730.1"/>
    <property type="molecule type" value="Genomic_DNA"/>
</dbReference>
<gene>
    <name evidence="6" type="ORF">ACFQDI_12760</name>
</gene>
<name>A0ABW0KQY0_9BACT</name>
<evidence type="ECO:0000313" key="6">
    <source>
        <dbReference type="EMBL" id="MFC5455730.1"/>
    </source>
</evidence>
<dbReference type="PANTHER" id="PTHR22939">
    <property type="entry name" value="SERINE PROTEASE FAMILY S1C HTRA-RELATED"/>
    <property type="match status" value="1"/>
</dbReference>